<accession>A0A1C7N0E4</accession>
<feature type="compositionally biased region" description="Basic and acidic residues" evidence="1">
    <location>
        <begin position="1"/>
        <end position="18"/>
    </location>
</feature>
<reference evidence="2 3" key="1">
    <citation type="submission" date="2016-03" db="EMBL/GenBank/DDBJ databases">
        <title>Choanephora cucurbitarum.</title>
        <authorList>
            <person name="Min B."/>
            <person name="Park H."/>
            <person name="Park J.-H."/>
            <person name="Shin H.-D."/>
            <person name="Choi I.-G."/>
        </authorList>
    </citation>
    <scope>NUCLEOTIDE SEQUENCE [LARGE SCALE GENOMIC DNA]</scope>
    <source>
        <strain evidence="2 3">KUS-F28377</strain>
    </source>
</reference>
<protein>
    <submittedName>
        <fullName evidence="2">Uncharacterized protein</fullName>
    </submittedName>
</protein>
<name>A0A1C7N0E4_9FUNG</name>
<sequence>MADSHIKKESSKAKPDKRSRSKTPNNVDEQILRDVLAKSAKARDAQNEGVLLFQKMSCISIESEKRKTSWLDKIEVPLPSILMPDYARIMK</sequence>
<gene>
    <name evidence="2" type="ORF">A0J61_09480</name>
</gene>
<evidence type="ECO:0000313" key="3">
    <source>
        <dbReference type="Proteomes" id="UP000093000"/>
    </source>
</evidence>
<dbReference type="AlphaFoldDB" id="A0A1C7N0E4"/>
<dbReference type="Proteomes" id="UP000093000">
    <property type="component" value="Unassembled WGS sequence"/>
</dbReference>
<dbReference type="EMBL" id="LUGH01000860">
    <property type="protein sequence ID" value="OBZ82468.1"/>
    <property type="molecule type" value="Genomic_DNA"/>
</dbReference>
<proteinExistence type="predicted"/>
<feature type="region of interest" description="Disordered" evidence="1">
    <location>
        <begin position="1"/>
        <end position="30"/>
    </location>
</feature>
<comment type="caution">
    <text evidence="2">The sequence shown here is derived from an EMBL/GenBank/DDBJ whole genome shotgun (WGS) entry which is preliminary data.</text>
</comment>
<dbReference type="InParanoid" id="A0A1C7N0E4"/>
<evidence type="ECO:0000256" key="1">
    <source>
        <dbReference type="SAM" id="MobiDB-lite"/>
    </source>
</evidence>
<keyword evidence="3" id="KW-1185">Reference proteome</keyword>
<organism evidence="2 3">
    <name type="scientific">Choanephora cucurbitarum</name>
    <dbReference type="NCBI Taxonomy" id="101091"/>
    <lineage>
        <taxon>Eukaryota</taxon>
        <taxon>Fungi</taxon>
        <taxon>Fungi incertae sedis</taxon>
        <taxon>Mucoromycota</taxon>
        <taxon>Mucoromycotina</taxon>
        <taxon>Mucoromycetes</taxon>
        <taxon>Mucorales</taxon>
        <taxon>Mucorineae</taxon>
        <taxon>Choanephoraceae</taxon>
        <taxon>Choanephoroideae</taxon>
        <taxon>Choanephora</taxon>
    </lineage>
</organism>
<evidence type="ECO:0000313" key="2">
    <source>
        <dbReference type="EMBL" id="OBZ82468.1"/>
    </source>
</evidence>